<dbReference type="EMBL" id="FWYC01000003">
    <property type="protein sequence ID" value="SMC49110.1"/>
    <property type="molecule type" value="Genomic_DNA"/>
</dbReference>
<evidence type="ECO:0000256" key="1">
    <source>
        <dbReference type="SAM" id="Phobius"/>
    </source>
</evidence>
<name>A0A1W1ZKN6_9PSEU</name>
<dbReference type="STRING" id="40571.SAMN05660733_00080"/>
<feature type="transmembrane region" description="Helical" evidence="1">
    <location>
        <begin position="345"/>
        <end position="364"/>
    </location>
</feature>
<feature type="transmembrane region" description="Helical" evidence="1">
    <location>
        <begin position="75"/>
        <end position="101"/>
    </location>
</feature>
<feature type="transmembrane region" description="Helical" evidence="1">
    <location>
        <begin position="309"/>
        <end position="333"/>
    </location>
</feature>
<dbReference type="eggNOG" id="ENOG50332HP">
    <property type="taxonomic scope" value="Bacteria"/>
</dbReference>
<reference evidence="3" key="1">
    <citation type="submission" date="2017-04" db="EMBL/GenBank/DDBJ databases">
        <authorList>
            <person name="Varghese N."/>
            <person name="Submissions S."/>
        </authorList>
    </citation>
    <scope>NUCLEOTIDE SEQUENCE [LARGE SCALE GENOMIC DNA]</scope>
    <source>
        <strain evidence="3">DSM 44073</strain>
    </source>
</reference>
<gene>
    <name evidence="2" type="ORF">SAMN05660733_00080</name>
</gene>
<accession>A0A1W1ZKN6</accession>
<evidence type="ECO:0008006" key="4">
    <source>
        <dbReference type="Google" id="ProtNLM"/>
    </source>
</evidence>
<feature type="transmembrane region" description="Helical" evidence="1">
    <location>
        <begin position="370"/>
        <end position="388"/>
    </location>
</feature>
<keyword evidence="1" id="KW-1133">Transmembrane helix</keyword>
<keyword evidence="1" id="KW-0812">Transmembrane</keyword>
<feature type="transmembrane region" description="Helical" evidence="1">
    <location>
        <begin position="42"/>
        <end position="63"/>
    </location>
</feature>
<protein>
    <recommendedName>
        <fullName evidence="4">Membrane protein involved in the export of O-antigen and teichoic acid</fullName>
    </recommendedName>
</protein>
<keyword evidence="1" id="KW-0472">Membrane</keyword>
<organism evidence="2 3">
    <name type="scientific">Lentzea albidocapillata</name>
    <dbReference type="NCBI Taxonomy" id="40571"/>
    <lineage>
        <taxon>Bacteria</taxon>
        <taxon>Bacillati</taxon>
        <taxon>Actinomycetota</taxon>
        <taxon>Actinomycetes</taxon>
        <taxon>Pseudonocardiales</taxon>
        <taxon>Pseudonocardiaceae</taxon>
        <taxon>Lentzea</taxon>
    </lineage>
</organism>
<dbReference type="OrthoDB" id="3513606at2"/>
<feature type="transmembrane region" description="Helical" evidence="1">
    <location>
        <begin position="282"/>
        <end position="303"/>
    </location>
</feature>
<dbReference type="AlphaFoldDB" id="A0A1W1ZKN6"/>
<feature type="transmembrane region" description="Helical" evidence="1">
    <location>
        <begin position="211"/>
        <end position="238"/>
    </location>
</feature>
<feature type="transmembrane region" description="Helical" evidence="1">
    <location>
        <begin position="12"/>
        <end position="30"/>
    </location>
</feature>
<proteinExistence type="predicted"/>
<keyword evidence="3" id="KW-1185">Reference proteome</keyword>
<dbReference type="Proteomes" id="UP000192840">
    <property type="component" value="Unassembled WGS sequence"/>
</dbReference>
<feature type="transmembrane region" description="Helical" evidence="1">
    <location>
        <begin position="140"/>
        <end position="157"/>
    </location>
</feature>
<sequence>MTAVVARSWAPAGLSAVASVLVTVASLLIARYDGFGVFGEFVAVQAVGVVLGIPMLWGVHVTASRAMAARSDDRVVTGTALAFVAAAAVVTAFAYCAVLLAVSAPALLWHAAGLGASAAALTLAESLLRIRDRQLLASGWRLALGLSYLAAVLSVVGEGDPGTYSVMVTVGNTLCAAGMLAGARCVPGRPDPVLARTFLREGWAYSTGQSLLALLFAFDVILLVQAAGPAAVAVYALYVGSCRRVIGVLFTDSLASVLISLLARRNPATGRRAVLRYAPRAIALSVTGAVVLVVAGLAAAGALHHLNAALLALTAVGATAHALVVVLFCVVTVQPSLGLARVRTALTAAFVPGLALQAAGGVFAGAPGMVAAFTVCNVALGWWFLTVVRHAPTVLPTPATEMRSR</sequence>
<evidence type="ECO:0000313" key="3">
    <source>
        <dbReference type="Proteomes" id="UP000192840"/>
    </source>
</evidence>
<feature type="transmembrane region" description="Helical" evidence="1">
    <location>
        <begin position="107"/>
        <end position="128"/>
    </location>
</feature>
<dbReference type="RefSeq" id="WP_030474869.1">
    <property type="nucleotide sequence ID" value="NZ_FWYC01000003.1"/>
</dbReference>
<evidence type="ECO:0000313" key="2">
    <source>
        <dbReference type="EMBL" id="SMC49110.1"/>
    </source>
</evidence>